<accession>A0A9D1H6I9</accession>
<feature type="transmembrane region" description="Helical" evidence="1">
    <location>
        <begin position="194"/>
        <end position="217"/>
    </location>
</feature>
<dbReference type="AlphaFoldDB" id="A0A9D1H6I9"/>
<keyword evidence="1" id="KW-0472">Membrane</keyword>
<evidence type="ECO:0008006" key="4">
    <source>
        <dbReference type="Google" id="ProtNLM"/>
    </source>
</evidence>
<dbReference type="Pfam" id="PF05857">
    <property type="entry name" value="TraX"/>
    <property type="match status" value="1"/>
</dbReference>
<name>A0A9D1H6I9_9FIRM</name>
<dbReference type="Proteomes" id="UP000824160">
    <property type="component" value="Unassembled WGS sequence"/>
</dbReference>
<feature type="transmembrane region" description="Helical" evidence="1">
    <location>
        <begin position="103"/>
        <end position="122"/>
    </location>
</feature>
<protein>
    <recommendedName>
        <fullName evidence="4">TraX protein</fullName>
    </recommendedName>
</protein>
<sequence>MTESPAQTTDRIGLTGNTLKLIAVLCMLIDHIAWAFVPTASAAGVVMHIIGRITAPVMCFMLTEGYRYTSNFKGYVRRLAIFAVISWLPFILFLEGGLPDSSALLNLNMMYSLMLALLALWVDNHMDGFDRLLALGVLCFLSLFGDWPVMAILYTLNFARNRENKKRMISLFIIISTVFTLYSIWSGLVNGASIPYLLAASLPQMGTILALPLIGLYNGKKGGRTGGKWFFYWFYPVHLLLLALMRMIVNF</sequence>
<proteinExistence type="predicted"/>
<reference evidence="2" key="2">
    <citation type="journal article" date="2021" name="PeerJ">
        <title>Extensive microbial diversity within the chicken gut microbiome revealed by metagenomics and culture.</title>
        <authorList>
            <person name="Gilroy R."/>
            <person name="Ravi A."/>
            <person name="Getino M."/>
            <person name="Pursley I."/>
            <person name="Horton D.L."/>
            <person name="Alikhan N.F."/>
            <person name="Baker D."/>
            <person name="Gharbi K."/>
            <person name="Hall N."/>
            <person name="Watson M."/>
            <person name="Adriaenssens E.M."/>
            <person name="Foster-Nyarko E."/>
            <person name="Jarju S."/>
            <person name="Secka A."/>
            <person name="Antonio M."/>
            <person name="Oren A."/>
            <person name="Chaudhuri R.R."/>
            <person name="La Ragione R."/>
            <person name="Hildebrand F."/>
            <person name="Pallen M.J."/>
        </authorList>
    </citation>
    <scope>NUCLEOTIDE SEQUENCE</scope>
    <source>
        <strain evidence="2">ChiBcec7-5410</strain>
    </source>
</reference>
<feature type="transmembrane region" description="Helical" evidence="1">
    <location>
        <begin position="134"/>
        <end position="156"/>
    </location>
</feature>
<dbReference type="InterPro" id="IPR008875">
    <property type="entry name" value="TraX"/>
</dbReference>
<gene>
    <name evidence="2" type="ORF">IAC43_06420</name>
</gene>
<evidence type="ECO:0000256" key="1">
    <source>
        <dbReference type="SAM" id="Phobius"/>
    </source>
</evidence>
<reference evidence="2" key="1">
    <citation type="submission" date="2020-10" db="EMBL/GenBank/DDBJ databases">
        <authorList>
            <person name="Gilroy R."/>
        </authorList>
    </citation>
    <scope>NUCLEOTIDE SEQUENCE</scope>
    <source>
        <strain evidence="2">ChiBcec7-5410</strain>
    </source>
</reference>
<keyword evidence="1" id="KW-1133">Transmembrane helix</keyword>
<evidence type="ECO:0000313" key="3">
    <source>
        <dbReference type="Proteomes" id="UP000824160"/>
    </source>
</evidence>
<evidence type="ECO:0000313" key="2">
    <source>
        <dbReference type="EMBL" id="HIT94802.1"/>
    </source>
</evidence>
<organism evidence="2 3">
    <name type="scientific">Candidatus Faecivivens stercoripullorum</name>
    <dbReference type="NCBI Taxonomy" id="2840805"/>
    <lineage>
        <taxon>Bacteria</taxon>
        <taxon>Bacillati</taxon>
        <taxon>Bacillota</taxon>
        <taxon>Clostridia</taxon>
        <taxon>Eubacteriales</taxon>
        <taxon>Oscillospiraceae</taxon>
        <taxon>Oscillospiraceae incertae sedis</taxon>
        <taxon>Candidatus Faecivivens</taxon>
    </lineage>
</organism>
<feature type="transmembrane region" description="Helical" evidence="1">
    <location>
        <begin position="168"/>
        <end position="188"/>
    </location>
</feature>
<dbReference type="EMBL" id="DVLW01000175">
    <property type="protein sequence ID" value="HIT94802.1"/>
    <property type="molecule type" value="Genomic_DNA"/>
</dbReference>
<comment type="caution">
    <text evidence="2">The sequence shown here is derived from an EMBL/GenBank/DDBJ whole genome shotgun (WGS) entry which is preliminary data.</text>
</comment>
<keyword evidence="1" id="KW-0812">Transmembrane</keyword>
<feature type="transmembrane region" description="Helical" evidence="1">
    <location>
        <begin position="229"/>
        <end position="249"/>
    </location>
</feature>
<feature type="transmembrane region" description="Helical" evidence="1">
    <location>
        <begin position="75"/>
        <end position="94"/>
    </location>
</feature>